<dbReference type="PROSITE" id="PS52016">
    <property type="entry name" value="TONB_DEPENDENT_REC_3"/>
    <property type="match status" value="1"/>
</dbReference>
<dbReference type="InterPro" id="IPR008756">
    <property type="entry name" value="Peptidase_M56"/>
</dbReference>
<keyword evidence="1 3" id="KW-0812">Transmembrane</keyword>
<dbReference type="PANTHER" id="PTHR34978">
    <property type="entry name" value="POSSIBLE SENSOR-TRANSDUCER PROTEIN BLAR"/>
    <property type="match status" value="1"/>
</dbReference>
<keyword evidence="1 3" id="KW-0472">Membrane</keyword>
<dbReference type="EMBL" id="JAVNWW010000001">
    <property type="protein sequence ID" value="MDU0808397.1"/>
    <property type="molecule type" value="Genomic_DNA"/>
</dbReference>
<dbReference type="InterPro" id="IPR012910">
    <property type="entry name" value="Plug_dom"/>
</dbReference>
<dbReference type="PANTHER" id="PTHR34978:SF3">
    <property type="entry name" value="SLR0241 PROTEIN"/>
    <property type="match status" value="1"/>
</dbReference>
<dbReference type="CDD" id="cd07341">
    <property type="entry name" value="M56_BlaR1_MecR1_like"/>
    <property type="match status" value="1"/>
</dbReference>
<evidence type="ECO:0000259" key="4">
    <source>
        <dbReference type="Pfam" id="PF05569"/>
    </source>
</evidence>
<feature type="transmembrane region" description="Helical" evidence="3">
    <location>
        <begin position="90"/>
        <end position="111"/>
    </location>
</feature>
<dbReference type="SUPFAM" id="SSF56935">
    <property type="entry name" value="Porins"/>
    <property type="match status" value="1"/>
</dbReference>
<sequence>MTSTALFMYAIKSIALSGICFAYYTLFLKNTLMHQYNRFFLLGTLLLSLFGPLVKFEYGLEPESNVANITQTISYLNTIQLQPVVEKTDWSMIVISLATGISILLVSYLALGIYKIYQIKRAHPIQSSQGIEIIETNLENAPFSFMNLLFWKQSIDLFSEQGQKIFQHELAHIRQKHTYDRLFCQLAASLVWFNPFHWLIQKELQNIHEFIADREAIQSGDVQSFAKMLLQAHYGNEFLNPSHSFYYSSLKRRIMLLTTSKNPKFAYLRRVAVLPIAAFALIVSSVQINAQSKKEKKAAKTDFLVSIQPDSTIFSDPKTGKKVFAVATRDMPPPPAPAAAPTPPTQPTPPMNESISAFSSPSDIKSIDVKSNSMVISGTRNGKDVTVTVNKPNENISLNGNVALKPSAGQKDNPLIVIDGKITPEVNLNDINPNNIQSVNVLKGEKATAKYAEKGANGVVEITTKKP</sequence>
<feature type="region of interest" description="Disordered" evidence="2">
    <location>
        <begin position="329"/>
        <end position="359"/>
    </location>
</feature>
<dbReference type="Gene3D" id="2.170.130.10">
    <property type="entry name" value="TonB-dependent receptor, plug domain"/>
    <property type="match status" value="1"/>
</dbReference>
<keyword evidence="1" id="KW-1134">Transmembrane beta strand</keyword>
<evidence type="ECO:0000259" key="5">
    <source>
        <dbReference type="Pfam" id="PF07715"/>
    </source>
</evidence>
<evidence type="ECO:0000313" key="7">
    <source>
        <dbReference type="Proteomes" id="UP001249959"/>
    </source>
</evidence>
<dbReference type="InterPro" id="IPR039426">
    <property type="entry name" value="TonB-dep_rcpt-like"/>
</dbReference>
<dbReference type="InterPro" id="IPR052173">
    <property type="entry name" value="Beta-lactam_resp_regulator"/>
</dbReference>
<dbReference type="Proteomes" id="UP001249959">
    <property type="component" value="Unassembled WGS sequence"/>
</dbReference>
<feature type="transmembrane region" description="Helical" evidence="3">
    <location>
        <begin position="271"/>
        <end position="290"/>
    </location>
</feature>
<feature type="domain" description="TonB-dependent receptor plug" evidence="5">
    <location>
        <begin position="403"/>
        <end position="459"/>
    </location>
</feature>
<dbReference type="Pfam" id="PF07715">
    <property type="entry name" value="Plug"/>
    <property type="match status" value="1"/>
</dbReference>
<feature type="transmembrane region" description="Helical" evidence="3">
    <location>
        <begin position="39"/>
        <end position="56"/>
    </location>
</feature>
<organism evidence="6 7">
    <name type="scientific">Aquirufa regiilacus</name>
    <dbReference type="NCBI Taxonomy" id="3024868"/>
    <lineage>
        <taxon>Bacteria</taxon>
        <taxon>Pseudomonadati</taxon>
        <taxon>Bacteroidota</taxon>
        <taxon>Cytophagia</taxon>
        <taxon>Cytophagales</taxon>
        <taxon>Flectobacillaceae</taxon>
        <taxon>Aquirufa</taxon>
    </lineage>
</organism>
<dbReference type="Pfam" id="PF05569">
    <property type="entry name" value="Peptidase_M56"/>
    <property type="match status" value="1"/>
</dbReference>
<comment type="subcellular location">
    <subcellularLocation>
        <location evidence="1">Cell outer membrane</location>
        <topology evidence="1">Multi-pass membrane protein</topology>
    </subcellularLocation>
</comment>
<comment type="similarity">
    <text evidence="1">Belongs to the TonB-dependent receptor family.</text>
</comment>
<keyword evidence="7" id="KW-1185">Reference proteome</keyword>
<keyword evidence="1" id="KW-0998">Cell outer membrane</keyword>
<accession>A0ABU3TRB3</accession>
<evidence type="ECO:0000256" key="1">
    <source>
        <dbReference type="PROSITE-ProRule" id="PRU01360"/>
    </source>
</evidence>
<gene>
    <name evidence="6" type="ORF">PQG45_05040</name>
</gene>
<keyword evidence="1" id="KW-0813">Transport</keyword>
<name>A0ABU3TRB3_9BACT</name>
<keyword evidence="3" id="KW-1133">Transmembrane helix</keyword>
<proteinExistence type="inferred from homology"/>
<feature type="compositionally biased region" description="Pro residues" evidence="2">
    <location>
        <begin position="331"/>
        <end position="350"/>
    </location>
</feature>
<protein>
    <submittedName>
        <fullName evidence="6">M56 family metallopeptidase</fullName>
    </submittedName>
</protein>
<feature type="transmembrane region" description="Helical" evidence="3">
    <location>
        <begin position="6"/>
        <end position="27"/>
    </location>
</feature>
<dbReference type="RefSeq" id="WP_315575235.1">
    <property type="nucleotide sequence ID" value="NZ_JARDXH010000002.1"/>
</dbReference>
<evidence type="ECO:0000313" key="6">
    <source>
        <dbReference type="EMBL" id="MDU0808397.1"/>
    </source>
</evidence>
<feature type="domain" description="Peptidase M56" evidence="4">
    <location>
        <begin position="161"/>
        <end position="257"/>
    </location>
</feature>
<reference evidence="6 7" key="1">
    <citation type="submission" date="2023-09" db="EMBL/GenBank/DDBJ databases">
        <title>Aquirufa genomes.</title>
        <authorList>
            <person name="Pitt A."/>
        </authorList>
    </citation>
    <scope>NUCLEOTIDE SEQUENCE [LARGE SCALE GENOMIC DNA]</scope>
    <source>
        <strain evidence="6 7">LEOWEIH-7C</strain>
    </source>
</reference>
<dbReference type="InterPro" id="IPR037066">
    <property type="entry name" value="Plug_dom_sf"/>
</dbReference>
<evidence type="ECO:0000256" key="2">
    <source>
        <dbReference type="SAM" id="MobiDB-lite"/>
    </source>
</evidence>
<comment type="caution">
    <text evidence="6">The sequence shown here is derived from an EMBL/GenBank/DDBJ whole genome shotgun (WGS) entry which is preliminary data.</text>
</comment>
<evidence type="ECO:0000256" key="3">
    <source>
        <dbReference type="SAM" id="Phobius"/>
    </source>
</evidence>